<keyword evidence="7" id="KW-0276">Fatty acid metabolism</keyword>
<feature type="domain" description="Acyl-CoA oxidase C-alpha1" evidence="12">
    <location>
        <begin position="301"/>
        <end position="381"/>
    </location>
</feature>
<comment type="subcellular location">
    <subcellularLocation>
        <location evidence="2">Peroxisome</location>
    </subcellularLocation>
</comment>
<evidence type="ECO:0000313" key="14">
    <source>
        <dbReference type="WBParaSite" id="ALUE_0000838001-mRNA-1"/>
    </source>
</evidence>
<keyword evidence="13" id="KW-1185">Reference proteome</keyword>
<evidence type="ECO:0000256" key="1">
    <source>
        <dbReference type="ARBA" id="ARBA00001974"/>
    </source>
</evidence>
<evidence type="ECO:0000256" key="3">
    <source>
        <dbReference type="ARBA" id="ARBA00004846"/>
    </source>
</evidence>
<dbReference type="InterPro" id="IPR037069">
    <property type="entry name" value="AcylCoA_DH/ox_N_sf"/>
</dbReference>
<dbReference type="Gene3D" id="1.10.540.10">
    <property type="entry name" value="Acyl-CoA dehydrogenase/oxidase, N-terminal domain"/>
    <property type="match status" value="2"/>
</dbReference>
<evidence type="ECO:0000313" key="13">
    <source>
        <dbReference type="Proteomes" id="UP000036681"/>
    </source>
</evidence>
<dbReference type="InterPro" id="IPR046373">
    <property type="entry name" value="Acyl-CoA_Oxase/DH_mid-dom_sf"/>
</dbReference>
<sequence length="404" mass="46790">MASRYIQDGDNVDLSEERRKAKFCVDSLSELLHGVEHLKRRRAIAKFVEETPELHDVLPTTFMSREQKVENASRKMASRYIQDGDNVDLSEERRKAKFCVDSLSELLHGVEHLKRRRAIAKFVEETPELHDVLPTTFMSREQKVENASRKIIALLKHLPSLNISNFEDIFYYQSLVMHLDGHPLSLHSTNLRKLETTAIYDINNEQFIINSPTITSTKWWPGNLGKMSNYAIVVAQLYLNGECYGPHQFIVQLRDENTHIPLPGITVGDIGPKFGFNTNDNGFLRFNNVRIPRQQMLMGFSKQALFLAMACTIGIRYSCVRRQGEITPGSSEIKVIDYQTQQYRLFPQLARAYAYWFTGNYVRVLYAQVLDELKENKARINTIETFFFWMNKKKSKIPLVILPF</sequence>
<dbReference type="WBParaSite" id="ALUE_0000838001-mRNA-1">
    <property type="protein sequence ID" value="ALUE_0000838001-mRNA-1"/>
    <property type="gene ID" value="ALUE_0000838001"/>
</dbReference>
<feature type="domain" description="Acyl-coenzyme A oxidase N-terminal" evidence="11">
    <location>
        <begin position="100"/>
        <end position="187"/>
    </location>
</feature>
<comment type="similarity">
    <text evidence="4">Belongs to the acyl-CoA oxidase family.</text>
</comment>
<evidence type="ECO:0000256" key="6">
    <source>
        <dbReference type="ARBA" id="ARBA00022827"/>
    </source>
</evidence>
<evidence type="ECO:0000256" key="10">
    <source>
        <dbReference type="ARBA" id="ARBA00023140"/>
    </source>
</evidence>
<comment type="cofactor">
    <cofactor evidence="1">
        <name>FAD</name>
        <dbReference type="ChEBI" id="CHEBI:57692"/>
    </cofactor>
</comment>
<dbReference type="FunFam" id="2.40.110.10:FF:000003">
    <property type="entry name" value="Acyl-coenzyme A oxidase"/>
    <property type="match status" value="1"/>
</dbReference>
<dbReference type="InterPro" id="IPR012258">
    <property type="entry name" value="Acyl-CoA_oxidase"/>
</dbReference>
<dbReference type="GO" id="GO:0005777">
    <property type="term" value="C:peroxisome"/>
    <property type="evidence" value="ECO:0007669"/>
    <property type="project" value="UniProtKB-SubCell"/>
</dbReference>
<reference evidence="14" key="1">
    <citation type="submission" date="2017-02" db="UniProtKB">
        <authorList>
            <consortium name="WormBaseParasite"/>
        </authorList>
    </citation>
    <scope>IDENTIFICATION</scope>
</reference>
<dbReference type="PANTHER" id="PTHR10909:SF250">
    <property type="entry name" value="PEROXISOMAL ACYL-COENZYME A OXIDASE 1"/>
    <property type="match status" value="1"/>
</dbReference>
<dbReference type="GO" id="GO:0033540">
    <property type="term" value="P:fatty acid beta-oxidation using acyl-CoA oxidase"/>
    <property type="evidence" value="ECO:0007669"/>
    <property type="project" value="TreeGrafter"/>
</dbReference>
<evidence type="ECO:0000259" key="12">
    <source>
        <dbReference type="Pfam" id="PF22924"/>
    </source>
</evidence>
<feature type="domain" description="Acyl-coenzyme A oxidase N-terminal" evidence="11">
    <location>
        <begin position="25"/>
        <end position="77"/>
    </location>
</feature>
<keyword evidence="5" id="KW-0285">Flavoprotein</keyword>
<dbReference type="InterPro" id="IPR055060">
    <property type="entry name" value="ACOX_C_alpha1"/>
</dbReference>
<dbReference type="Gene3D" id="1.20.140.10">
    <property type="entry name" value="Butyryl-CoA Dehydrogenase, subunit A, domain 3"/>
    <property type="match status" value="1"/>
</dbReference>
<evidence type="ECO:0000256" key="8">
    <source>
        <dbReference type="ARBA" id="ARBA00023002"/>
    </source>
</evidence>
<comment type="pathway">
    <text evidence="3">Lipid metabolism; peroxisomal fatty acid beta-oxidation.</text>
</comment>
<keyword evidence="9" id="KW-0443">Lipid metabolism</keyword>
<evidence type="ECO:0000256" key="9">
    <source>
        <dbReference type="ARBA" id="ARBA00023098"/>
    </source>
</evidence>
<dbReference type="SUPFAM" id="SSF56645">
    <property type="entry name" value="Acyl-CoA dehydrogenase NM domain-like"/>
    <property type="match status" value="1"/>
</dbReference>
<protein>
    <submittedName>
        <fullName evidence="14">Acyl-coenzyme A oxidase</fullName>
    </submittedName>
</protein>
<dbReference type="InterPro" id="IPR029320">
    <property type="entry name" value="Acyl-CoA_ox_N"/>
</dbReference>
<dbReference type="GO" id="GO:0055088">
    <property type="term" value="P:lipid homeostasis"/>
    <property type="evidence" value="ECO:0007669"/>
    <property type="project" value="TreeGrafter"/>
</dbReference>
<dbReference type="GO" id="GO:0071949">
    <property type="term" value="F:FAD binding"/>
    <property type="evidence" value="ECO:0007669"/>
    <property type="project" value="InterPro"/>
</dbReference>
<evidence type="ECO:0000256" key="4">
    <source>
        <dbReference type="ARBA" id="ARBA00006288"/>
    </source>
</evidence>
<keyword evidence="6" id="KW-0274">FAD</keyword>
<dbReference type="GO" id="GO:0005504">
    <property type="term" value="F:fatty acid binding"/>
    <property type="evidence" value="ECO:0007669"/>
    <property type="project" value="TreeGrafter"/>
</dbReference>
<dbReference type="SUPFAM" id="SSF47203">
    <property type="entry name" value="Acyl-CoA dehydrogenase C-terminal domain-like"/>
    <property type="match status" value="1"/>
</dbReference>
<keyword evidence="8" id="KW-0560">Oxidoreductase</keyword>
<dbReference type="Pfam" id="PF14749">
    <property type="entry name" value="Acyl-CoA_ox_N"/>
    <property type="match status" value="2"/>
</dbReference>
<evidence type="ECO:0000256" key="5">
    <source>
        <dbReference type="ARBA" id="ARBA00022630"/>
    </source>
</evidence>
<proteinExistence type="inferred from homology"/>
<dbReference type="GO" id="GO:0003997">
    <property type="term" value="F:acyl-CoA oxidase activity"/>
    <property type="evidence" value="ECO:0007669"/>
    <property type="project" value="InterPro"/>
</dbReference>
<dbReference type="AlphaFoldDB" id="A0A0M3HY49"/>
<evidence type="ECO:0000256" key="7">
    <source>
        <dbReference type="ARBA" id="ARBA00022832"/>
    </source>
</evidence>
<dbReference type="Pfam" id="PF22924">
    <property type="entry name" value="ACOX_C_alpha1"/>
    <property type="match status" value="1"/>
</dbReference>
<name>A0A0M3HY49_ASCLU</name>
<keyword evidence="10" id="KW-0576">Peroxisome</keyword>
<dbReference type="Proteomes" id="UP000036681">
    <property type="component" value="Unplaced"/>
</dbReference>
<accession>A0A0M3HY49</accession>
<dbReference type="InterPro" id="IPR036250">
    <property type="entry name" value="AcylCo_DH-like_C"/>
</dbReference>
<evidence type="ECO:0000259" key="11">
    <source>
        <dbReference type="Pfam" id="PF14749"/>
    </source>
</evidence>
<dbReference type="PANTHER" id="PTHR10909">
    <property type="entry name" value="ELECTRON TRANSPORT OXIDOREDUCTASE"/>
    <property type="match status" value="1"/>
</dbReference>
<dbReference type="InterPro" id="IPR009100">
    <property type="entry name" value="AcylCoA_DH/oxidase_NM_dom_sf"/>
</dbReference>
<evidence type="ECO:0000256" key="2">
    <source>
        <dbReference type="ARBA" id="ARBA00004275"/>
    </source>
</evidence>
<organism evidence="13 14">
    <name type="scientific">Ascaris lumbricoides</name>
    <name type="common">Giant roundworm</name>
    <dbReference type="NCBI Taxonomy" id="6252"/>
    <lineage>
        <taxon>Eukaryota</taxon>
        <taxon>Metazoa</taxon>
        <taxon>Ecdysozoa</taxon>
        <taxon>Nematoda</taxon>
        <taxon>Chromadorea</taxon>
        <taxon>Rhabditida</taxon>
        <taxon>Spirurina</taxon>
        <taxon>Ascaridomorpha</taxon>
        <taxon>Ascaridoidea</taxon>
        <taxon>Ascarididae</taxon>
        <taxon>Ascaris</taxon>
    </lineage>
</organism>
<dbReference type="Gene3D" id="2.40.110.10">
    <property type="entry name" value="Butyryl-CoA Dehydrogenase, subunit A, domain 2"/>
    <property type="match status" value="1"/>
</dbReference>